<dbReference type="GO" id="GO:0005634">
    <property type="term" value="C:nucleus"/>
    <property type="evidence" value="ECO:0007669"/>
    <property type="project" value="TreeGrafter"/>
</dbReference>
<keyword evidence="3 6" id="KW-0808">Transferase</keyword>
<keyword evidence="4 6" id="KW-0949">S-adenosyl-L-methionine</keyword>
<gene>
    <name evidence="8" type="primary">LOC108050686</name>
</gene>
<organism evidence="8">
    <name type="scientific">Drosophila rhopaloa</name>
    <name type="common">Fruit fly</name>
    <dbReference type="NCBI Taxonomy" id="1041015"/>
    <lineage>
        <taxon>Eukaryota</taxon>
        <taxon>Metazoa</taxon>
        <taxon>Ecdysozoa</taxon>
        <taxon>Arthropoda</taxon>
        <taxon>Hexapoda</taxon>
        <taxon>Insecta</taxon>
        <taxon>Pterygota</taxon>
        <taxon>Neoptera</taxon>
        <taxon>Endopterygota</taxon>
        <taxon>Diptera</taxon>
        <taxon>Brachycera</taxon>
        <taxon>Muscomorpha</taxon>
        <taxon>Ephydroidea</taxon>
        <taxon>Drosophilidae</taxon>
        <taxon>Drosophila</taxon>
        <taxon>Sophophora</taxon>
    </lineage>
</organism>
<evidence type="ECO:0000256" key="1">
    <source>
        <dbReference type="ARBA" id="ARBA00011925"/>
    </source>
</evidence>
<dbReference type="PANTHER" id="PTHR11006">
    <property type="entry name" value="PROTEIN ARGININE N-METHYLTRANSFERASE"/>
    <property type="match status" value="1"/>
</dbReference>
<comment type="catalytic activity">
    <reaction evidence="5">
        <text>L-arginyl-[protein] + S-adenosyl-L-methionine = N(omega)-methyl-L-arginyl-[protein] + S-adenosyl-L-homocysteine + H(+)</text>
        <dbReference type="Rhea" id="RHEA:48100"/>
        <dbReference type="Rhea" id="RHEA-COMP:10532"/>
        <dbReference type="Rhea" id="RHEA-COMP:11990"/>
        <dbReference type="ChEBI" id="CHEBI:15378"/>
        <dbReference type="ChEBI" id="CHEBI:29965"/>
        <dbReference type="ChEBI" id="CHEBI:57856"/>
        <dbReference type="ChEBI" id="CHEBI:59789"/>
        <dbReference type="ChEBI" id="CHEBI:65280"/>
    </reaction>
    <physiologicalReaction direction="left-to-right" evidence="5">
        <dbReference type="Rhea" id="RHEA:48101"/>
    </physiologicalReaction>
</comment>
<dbReference type="SUPFAM" id="SSF53335">
    <property type="entry name" value="S-adenosyl-L-methionine-dependent methyltransferases"/>
    <property type="match status" value="1"/>
</dbReference>
<dbReference type="GO" id="GO:0042054">
    <property type="term" value="F:histone methyltransferase activity"/>
    <property type="evidence" value="ECO:0007669"/>
    <property type="project" value="TreeGrafter"/>
</dbReference>
<dbReference type="Pfam" id="PF22528">
    <property type="entry name" value="PRMT_C"/>
    <property type="match status" value="1"/>
</dbReference>
<reference evidence="8" key="1">
    <citation type="submission" date="2025-08" db="UniProtKB">
        <authorList>
            <consortium name="RefSeq"/>
        </authorList>
    </citation>
    <scope>IDENTIFICATION</scope>
</reference>
<dbReference type="InterPro" id="IPR055135">
    <property type="entry name" value="PRMT_dom"/>
</dbReference>
<dbReference type="OrthoDB" id="5980806at2759"/>
<dbReference type="RefSeq" id="XP_016987957.1">
    <property type="nucleotide sequence ID" value="XM_017132468.1"/>
</dbReference>
<dbReference type="GO" id="GO:0035241">
    <property type="term" value="F:protein-arginine omega-N monomethyltransferase activity"/>
    <property type="evidence" value="ECO:0007669"/>
    <property type="project" value="TreeGrafter"/>
</dbReference>
<dbReference type="PANTHER" id="PTHR11006:SF124">
    <property type="entry name" value="ARGININE METHYLTRANSFERASE 1-RELATED"/>
    <property type="match status" value="1"/>
</dbReference>
<dbReference type="Gene3D" id="3.40.50.150">
    <property type="entry name" value="Vaccinia Virus protein VP39"/>
    <property type="match status" value="1"/>
</dbReference>
<dbReference type="CDD" id="cd02440">
    <property type="entry name" value="AdoMet_MTases"/>
    <property type="match status" value="1"/>
</dbReference>
<dbReference type="InterPro" id="IPR029063">
    <property type="entry name" value="SAM-dependent_MTases_sf"/>
</dbReference>
<dbReference type="PROSITE" id="PS51678">
    <property type="entry name" value="SAM_MT_PRMT"/>
    <property type="match status" value="1"/>
</dbReference>
<sequence length="364" mass="40976">MFEDIAKQKLKVDGEYASADLTLDLALKRIKDHRHQESLYFKLYGRIEVQEWLLKDPARNKAYREAILCNESFKNKTVLDVGCGMGILSLFAAKAGAKRVLAVDASSTTDFAQRIVQDNGYGDVIMVIRGKVEDIELPADMHKVDIIVCDWMGYCLFSENMLDSLIFARDKWLVAGGHIFPDSAQLFLAAIKGRDQDLGFWHDVHGFDLSAIRRRCESKAVVEHVTAGQVMSKVCLVKSLDLYNVRRNSSDFRSSYELKVIRNGWVHALVAYFDVGFSKSPQRISFSTSPSAPWTHWNQTVFYLETPLSVKSGESIKGVFSIRPSVDSIFDLEFDIYVDFQSSGKSVTSQQSFVLTNPLILGAL</sequence>
<accession>A0A6P4FCY4</accession>
<evidence type="ECO:0000256" key="3">
    <source>
        <dbReference type="ARBA" id="ARBA00022679"/>
    </source>
</evidence>
<dbReference type="GO" id="GO:0035242">
    <property type="term" value="F:protein-arginine omega-N asymmetric methyltransferase activity"/>
    <property type="evidence" value="ECO:0007669"/>
    <property type="project" value="UniProtKB-EC"/>
</dbReference>
<evidence type="ECO:0000313" key="8">
    <source>
        <dbReference type="RefSeq" id="XP_016987957.1"/>
    </source>
</evidence>
<evidence type="ECO:0000256" key="4">
    <source>
        <dbReference type="ARBA" id="ARBA00022691"/>
    </source>
</evidence>
<evidence type="ECO:0000256" key="2">
    <source>
        <dbReference type="ARBA" id="ARBA00022603"/>
    </source>
</evidence>
<dbReference type="GO" id="GO:0032259">
    <property type="term" value="P:methylation"/>
    <property type="evidence" value="ECO:0007669"/>
    <property type="project" value="UniProtKB-KW"/>
</dbReference>
<dbReference type="EC" id="2.1.1.319" evidence="1"/>
<dbReference type="Pfam" id="PF06325">
    <property type="entry name" value="PrmA"/>
    <property type="match status" value="1"/>
</dbReference>
<dbReference type="RefSeq" id="XP_016987957.2">
    <property type="nucleotide sequence ID" value="XM_017132468.2"/>
</dbReference>
<evidence type="ECO:0000259" key="7">
    <source>
        <dbReference type="Pfam" id="PF22528"/>
    </source>
</evidence>
<dbReference type="FunFam" id="3.40.50.150:FF:000003">
    <property type="entry name" value="Blast:Protein arginine N-methyltransferase 1"/>
    <property type="match status" value="1"/>
</dbReference>
<keyword evidence="2 6" id="KW-0489">Methyltransferase</keyword>
<dbReference type="AlphaFoldDB" id="A0A6P4FCY4"/>
<proteinExistence type="predicted"/>
<dbReference type="InterPro" id="IPR025799">
    <property type="entry name" value="Arg_MeTrfase"/>
</dbReference>
<dbReference type="Gene3D" id="2.70.160.11">
    <property type="entry name" value="Hnrnp arginine n-methyltransferase1"/>
    <property type="match status" value="1"/>
</dbReference>
<evidence type="ECO:0000256" key="6">
    <source>
        <dbReference type="PROSITE-ProRule" id="PRU01015"/>
    </source>
</evidence>
<feature type="domain" description="Protein arginine N-methyltransferase" evidence="7">
    <location>
        <begin position="182"/>
        <end position="342"/>
    </location>
</feature>
<name>A0A6P4FCY4_DRORH</name>
<dbReference type="OMA" id="CLFSENM"/>
<evidence type="ECO:0000256" key="5">
    <source>
        <dbReference type="ARBA" id="ARBA00049303"/>
    </source>
</evidence>
<protein>
    <recommendedName>
        <fullName evidence="1">type I protein arginine methyltransferase</fullName>
        <ecNumber evidence="1">2.1.1.319</ecNumber>
    </recommendedName>
</protein>